<reference evidence="1 2" key="1">
    <citation type="submission" date="2020-03" db="EMBL/GenBank/DDBJ databases">
        <title>The role of nitrogen metabolism on polyethylene biodegradation.</title>
        <authorList>
            <person name="Peixoto J."/>
            <person name="Vizzotto C.S."/>
            <person name="Ramos A."/>
            <person name="Alves G."/>
            <person name="Steindorff A."/>
            <person name="Kruger R."/>
        </authorList>
    </citation>
    <scope>NUCLEOTIDE SEQUENCE [LARGE SCALE GENOMIC DNA]</scope>
    <source>
        <strain evidence="1 2">PE63</strain>
    </source>
</reference>
<dbReference type="EMBL" id="JAANES010000007">
    <property type="protein sequence ID" value="MBS3021727.1"/>
    <property type="molecule type" value="Genomic_DNA"/>
</dbReference>
<sequence length="33" mass="3993">MYAEERSWSIDTVSERPSTVIRQEQYQIRCLDC</sequence>
<accession>A0ABS5M0B4</accession>
<protein>
    <submittedName>
        <fullName evidence="1">Uncharacterized protein</fullName>
    </submittedName>
</protein>
<evidence type="ECO:0000313" key="1">
    <source>
        <dbReference type="EMBL" id="MBS3021727.1"/>
    </source>
</evidence>
<dbReference type="Proteomes" id="UP001647436">
    <property type="component" value="Unassembled WGS sequence"/>
</dbReference>
<comment type="caution">
    <text evidence="1">The sequence shown here is derived from an EMBL/GenBank/DDBJ whole genome shotgun (WGS) entry which is preliminary data.</text>
</comment>
<keyword evidence="2" id="KW-1185">Reference proteome</keyword>
<proteinExistence type="predicted"/>
<name>A0ABS5M0B4_9BURK</name>
<evidence type="ECO:0000313" key="2">
    <source>
        <dbReference type="Proteomes" id="UP001647436"/>
    </source>
</evidence>
<organism evidence="1 2">
    <name type="scientific">Comamonas brasiliensis</name>
    <dbReference type="NCBI Taxonomy" id="1812482"/>
    <lineage>
        <taxon>Bacteria</taxon>
        <taxon>Pseudomonadati</taxon>
        <taxon>Pseudomonadota</taxon>
        <taxon>Betaproteobacteria</taxon>
        <taxon>Burkholderiales</taxon>
        <taxon>Comamonadaceae</taxon>
        <taxon>Comamonas</taxon>
    </lineage>
</organism>
<gene>
    <name evidence="1" type="ORF">DJFAAGMI_04503</name>
</gene>